<keyword evidence="1" id="KW-0812">Transmembrane</keyword>
<keyword evidence="1" id="KW-1133">Transmembrane helix</keyword>
<dbReference type="AlphaFoldDB" id="A0A915LC94"/>
<evidence type="ECO:0000256" key="1">
    <source>
        <dbReference type="SAM" id="Phobius"/>
    </source>
</evidence>
<name>A0A915LC94_ROMCU</name>
<evidence type="ECO:0000313" key="2">
    <source>
        <dbReference type="Proteomes" id="UP000887565"/>
    </source>
</evidence>
<organism evidence="2 3">
    <name type="scientific">Romanomermis culicivorax</name>
    <name type="common">Nematode worm</name>
    <dbReference type="NCBI Taxonomy" id="13658"/>
    <lineage>
        <taxon>Eukaryota</taxon>
        <taxon>Metazoa</taxon>
        <taxon>Ecdysozoa</taxon>
        <taxon>Nematoda</taxon>
        <taxon>Enoplea</taxon>
        <taxon>Dorylaimia</taxon>
        <taxon>Mermithida</taxon>
        <taxon>Mermithoidea</taxon>
        <taxon>Mermithidae</taxon>
        <taxon>Romanomermis</taxon>
    </lineage>
</organism>
<evidence type="ECO:0000313" key="3">
    <source>
        <dbReference type="WBParaSite" id="nRc.2.0.1.t47963-RA"/>
    </source>
</evidence>
<keyword evidence="2" id="KW-1185">Reference proteome</keyword>
<keyword evidence="1" id="KW-0472">Membrane</keyword>
<dbReference type="WBParaSite" id="nRc.2.0.1.t47963-RA">
    <property type="protein sequence ID" value="nRc.2.0.1.t47963-RA"/>
    <property type="gene ID" value="nRc.2.0.1.g47963"/>
</dbReference>
<proteinExistence type="predicted"/>
<feature type="transmembrane region" description="Helical" evidence="1">
    <location>
        <begin position="18"/>
        <end position="38"/>
    </location>
</feature>
<dbReference type="Proteomes" id="UP000887565">
    <property type="component" value="Unplaced"/>
</dbReference>
<accession>A0A915LC94</accession>
<reference evidence="3" key="1">
    <citation type="submission" date="2022-11" db="UniProtKB">
        <authorList>
            <consortium name="WormBaseParasite"/>
        </authorList>
    </citation>
    <scope>IDENTIFICATION</scope>
</reference>
<sequence>MTKISLMINSFLGCCDKFICLMATSAPVLISMALTIILQPKRVSQKRRPVPTFIASKRPEMSKFWQTLDK</sequence>
<protein>
    <submittedName>
        <fullName evidence="3">ATP synthase F0 subunit 8</fullName>
    </submittedName>
</protein>